<reference evidence="12 13" key="1">
    <citation type="submission" date="2018-01" db="EMBL/GenBank/DDBJ databases">
        <authorList>
            <person name="Fu G.-Y."/>
        </authorList>
    </citation>
    <scope>NUCLEOTIDE SEQUENCE [LARGE SCALE GENOMIC DNA]</scope>
    <source>
        <strain evidence="12 13">SY39</strain>
    </source>
</reference>
<dbReference type="CDD" id="cd05247">
    <property type="entry name" value="UDP_G4E_1_SDR_e"/>
    <property type="match status" value="1"/>
</dbReference>
<sequence length="339" mass="36519">MACVLVTGGAGYIGSHTCVALLAAGHEVVVVDNLCNAHGVALERVAQIAGRPIAAFYRADVRDGQALERIFSAHQIDAVVHFAALKSVAESVAQPLTYYDNNVGGTIALLQAMHAAGVRDIVFSSSATVYGEPFAVPVREDFPLAPTNPYGWSKWMMERAFSDVVAAGDDWSVIVLRYFNPVGAHPSGCIGEDPRGVPNNLMPYLSQVAVGRLPELQVFGDDYPTADGTGVRDYIHVVDLAEGHVRAVECLPRMRGLTTLNLGTGQGYSVLEMLAAFERASGREIPYRVAARRPGDIAECWADASRAAAVLGWRTRRGLADMCADAWRWQETNPDGYLS</sequence>
<dbReference type="NCBIfam" id="TIGR01179">
    <property type="entry name" value="galE"/>
    <property type="match status" value="1"/>
</dbReference>
<protein>
    <recommendedName>
        <fullName evidence="6 10">UDP-glucose 4-epimerase</fullName>
        <ecNumber evidence="5 10">5.1.3.2</ecNumber>
    </recommendedName>
</protein>
<dbReference type="Pfam" id="PF01370">
    <property type="entry name" value="Epimerase"/>
    <property type="match status" value="1"/>
</dbReference>
<dbReference type="GO" id="GO:0005829">
    <property type="term" value="C:cytosol"/>
    <property type="evidence" value="ECO:0007669"/>
    <property type="project" value="TreeGrafter"/>
</dbReference>
<evidence type="ECO:0000256" key="3">
    <source>
        <dbReference type="ARBA" id="ARBA00004947"/>
    </source>
</evidence>
<comment type="cofactor">
    <cofactor evidence="2 10">
        <name>NAD(+)</name>
        <dbReference type="ChEBI" id="CHEBI:57540"/>
    </cofactor>
</comment>
<dbReference type="Gene3D" id="3.90.25.10">
    <property type="entry name" value="UDP-galactose 4-epimerase, domain 1"/>
    <property type="match status" value="1"/>
</dbReference>
<keyword evidence="13" id="KW-1185">Reference proteome</keyword>
<evidence type="ECO:0000256" key="2">
    <source>
        <dbReference type="ARBA" id="ARBA00001911"/>
    </source>
</evidence>
<dbReference type="KEGG" id="atw:C0099_03135"/>
<evidence type="ECO:0000256" key="7">
    <source>
        <dbReference type="ARBA" id="ARBA00023027"/>
    </source>
</evidence>
<evidence type="ECO:0000259" key="11">
    <source>
        <dbReference type="Pfam" id="PF01370"/>
    </source>
</evidence>
<dbReference type="GO" id="GO:0003978">
    <property type="term" value="F:UDP-glucose 4-epimerase activity"/>
    <property type="evidence" value="ECO:0007669"/>
    <property type="project" value="UniProtKB-UniRule"/>
</dbReference>
<dbReference type="EMBL" id="CP025682">
    <property type="protein sequence ID" value="AUN94027.1"/>
    <property type="molecule type" value="Genomic_DNA"/>
</dbReference>
<gene>
    <name evidence="12" type="primary">galE</name>
    <name evidence="12" type="ORF">C0099_03135</name>
</gene>
<keyword evidence="10" id="KW-0119">Carbohydrate metabolism</keyword>
<evidence type="ECO:0000313" key="12">
    <source>
        <dbReference type="EMBL" id="AUN94027.1"/>
    </source>
</evidence>
<keyword evidence="9 10" id="KW-0413">Isomerase</keyword>
<evidence type="ECO:0000256" key="5">
    <source>
        <dbReference type="ARBA" id="ARBA00013189"/>
    </source>
</evidence>
<evidence type="ECO:0000256" key="4">
    <source>
        <dbReference type="ARBA" id="ARBA00007637"/>
    </source>
</evidence>
<evidence type="ECO:0000256" key="10">
    <source>
        <dbReference type="RuleBase" id="RU366046"/>
    </source>
</evidence>
<dbReference type="SUPFAM" id="SSF51735">
    <property type="entry name" value="NAD(P)-binding Rossmann-fold domains"/>
    <property type="match status" value="1"/>
</dbReference>
<keyword evidence="7 10" id="KW-0520">NAD</keyword>
<name>A0A2I6S474_9RHOO</name>
<evidence type="ECO:0000313" key="13">
    <source>
        <dbReference type="Proteomes" id="UP000242205"/>
    </source>
</evidence>
<dbReference type="PANTHER" id="PTHR43725">
    <property type="entry name" value="UDP-GLUCOSE 4-EPIMERASE"/>
    <property type="match status" value="1"/>
</dbReference>
<dbReference type="PANTHER" id="PTHR43725:SF47">
    <property type="entry name" value="UDP-GLUCOSE 4-EPIMERASE"/>
    <property type="match status" value="1"/>
</dbReference>
<dbReference type="GO" id="GO:0006012">
    <property type="term" value="P:galactose metabolic process"/>
    <property type="evidence" value="ECO:0007669"/>
    <property type="project" value="UniProtKB-UniPathway"/>
</dbReference>
<comment type="catalytic activity">
    <reaction evidence="1 10">
        <text>UDP-alpha-D-glucose = UDP-alpha-D-galactose</text>
        <dbReference type="Rhea" id="RHEA:22168"/>
        <dbReference type="ChEBI" id="CHEBI:58885"/>
        <dbReference type="ChEBI" id="CHEBI:66914"/>
        <dbReference type="EC" id="5.1.3.2"/>
    </reaction>
</comment>
<dbReference type="OrthoDB" id="9803010at2"/>
<evidence type="ECO:0000256" key="1">
    <source>
        <dbReference type="ARBA" id="ARBA00000083"/>
    </source>
</evidence>
<accession>A0A2I6S474</accession>
<dbReference type="Proteomes" id="UP000242205">
    <property type="component" value="Chromosome"/>
</dbReference>
<comment type="pathway">
    <text evidence="3 10">Carbohydrate metabolism; galactose metabolism.</text>
</comment>
<dbReference type="Gene3D" id="3.40.50.720">
    <property type="entry name" value="NAD(P)-binding Rossmann-like Domain"/>
    <property type="match status" value="1"/>
</dbReference>
<dbReference type="InterPro" id="IPR001509">
    <property type="entry name" value="Epimerase_deHydtase"/>
</dbReference>
<dbReference type="RefSeq" id="WP_102246099.1">
    <property type="nucleotide sequence ID" value="NZ_CP025682.1"/>
</dbReference>
<keyword evidence="8" id="KW-0299">Galactose metabolism</keyword>
<dbReference type="InterPro" id="IPR005886">
    <property type="entry name" value="UDP_G4E"/>
</dbReference>
<evidence type="ECO:0000256" key="6">
    <source>
        <dbReference type="ARBA" id="ARBA00018569"/>
    </source>
</evidence>
<dbReference type="InterPro" id="IPR036291">
    <property type="entry name" value="NAD(P)-bd_dom_sf"/>
</dbReference>
<proteinExistence type="inferred from homology"/>
<evidence type="ECO:0000256" key="9">
    <source>
        <dbReference type="ARBA" id="ARBA00023235"/>
    </source>
</evidence>
<dbReference type="NCBIfam" id="NF007956">
    <property type="entry name" value="PRK10675.1"/>
    <property type="match status" value="1"/>
</dbReference>
<comment type="similarity">
    <text evidence="4 10">Belongs to the NAD(P)-dependent epimerase/dehydratase family.</text>
</comment>
<organism evidence="12 13">
    <name type="scientific">Pseudazoarcus pumilus</name>
    <dbReference type="NCBI Taxonomy" id="2067960"/>
    <lineage>
        <taxon>Bacteria</taxon>
        <taxon>Pseudomonadati</taxon>
        <taxon>Pseudomonadota</taxon>
        <taxon>Betaproteobacteria</taxon>
        <taxon>Rhodocyclales</taxon>
        <taxon>Zoogloeaceae</taxon>
        <taxon>Pseudazoarcus</taxon>
    </lineage>
</organism>
<dbReference type="AlphaFoldDB" id="A0A2I6S474"/>
<evidence type="ECO:0000256" key="8">
    <source>
        <dbReference type="ARBA" id="ARBA00023144"/>
    </source>
</evidence>
<dbReference type="UniPathway" id="UPA00214"/>
<dbReference type="EC" id="5.1.3.2" evidence="5 10"/>
<feature type="domain" description="NAD-dependent epimerase/dehydratase" evidence="11">
    <location>
        <begin position="4"/>
        <end position="251"/>
    </location>
</feature>
<comment type="subunit">
    <text evidence="10">Homodimer.</text>
</comment>